<evidence type="ECO:0000313" key="2">
    <source>
        <dbReference type="EMBL" id="EEC78294.1"/>
    </source>
</evidence>
<feature type="compositionally biased region" description="Low complexity" evidence="1">
    <location>
        <begin position="169"/>
        <end position="183"/>
    </location>
</feature>
<reference evidence="2 3" key="1">
    <citation type="journal article" date="2005" name="PLoS Biol.">
        <title>The genomes of Oryza sativa: a history of duplications.</title>
        <authorList>
            <person name="Yu J."/>
            <person name="Wang J."/>
            <person name="Lin W."/>
            <person name="Li S."/>
            <person name="Li H."/>
            <person name="Zhou J."/>
            <person name="Ni P."/>
            <person name="Dong W."/>
            <person name="Hu S."/>
            <person name="Zeng C."/>
            <person name="Zhang J."/>
            <person name="Zhang Y."/>
            <person name="Li R."/>
            <person name="Xu Z."/>
            <person name="Li S."/>
            <person name="Li X."/>
            <person name="Zheng H."/>
            <person name="Cong L."/>
            <person name="Lin L."/>
            <person name="Yin J."/>
            <person name="Geng J."/>
            <person name="Li G."/>
            <person name="Shi J."/>
            <person name="Liu J."/>
            <person name="Lv H."/>
            <person name="Li J."/>
            <person name="Wang J."/>
            <person name="Deng Y."/>
            <person name="Ran L."/>
            <person name="Shi X."/>
            <person name="Wang X."/>
            <person name="Wu Q."/>
            <person name="Li C."/>
            <person name="Ren X."/>
            <person name="Wang J."/>
            <person name="Wang X."/>
            <person name="Li D."/>
            <person name="Liu D."/>
            <person name="Zhang X."/>
            <person name="Ji Z."/>
            <person name="Zhao W."/>
            <person name="Sun Y."/>
            <person name="Zhang Z."/>
            <person name="Bao J."/>
            <person name="Han Y."/>
            <person name="Dong L."/>
            <person name="Ji J."/>
            <person name="Chen P."/>
            <person name="Wu S."/>
            <person name="Liu J."/>
            <person name="Xiao Y."/>
            <person name="Bu D."/>
            <person name="Tan J."/>
            <person name="Yang L."/>
            <person name="Ye C."/>
            <person name="Zhang J."/>
            <person name="Xu J."/>
            <person name="Zhou Y."/>
            <person name="Yu Y."/>
            <person name="Zhang B."/>
            <person name="Zhuang S."/>
            <person name="Wei H."/>
            <person name="Liu B."/>
            <person name="Lei M."/>
            <person name="Yu H."/>
            <person name="Li Y."/>
            <person name="Xu H."/>
            <person name="Wei S."/>
            <person name="He X."/>
            <person name="Fang L."/>
            <person name="Zhang Z."/>
            <person name="Zhang Y."/>
            <person name="Huang X."/>
            <person name="Su Z."/>
            <person name="Tong W."/>
            <person name="Li J."/>
            <person name="Tong Z."/>
            <person name="Li S."/>
            <person name="Ye J."/>
            <person name="Wang L."/>
            <person name="Fang L."/>
            <person name="Lei T."/>
            <person name="Chen C."/>
            <person name="Chen H."/>
            <person name="Xu Z."/>
            <person name="Li H."/>
            <person name="Huang H."/>
            <person name="Zhang F."/>
            <person name="Xu H."/>
            <person name="Li N."/>
            <person name="Zhao C."/>
            <person name="Li S."/>
            <person name="Dong L."/>
            <person name="Huang Y."/>
            <person name="Li L."/>
            <person name="Xi Y."/>
            <person name="Qi Q."/>
            <person name="Li W."/>
            <person name="Zhang B."/>
            <person name="Hu W."/>
            <person name="Zhang Y."/>
            <person name="Tian X."/>
            <person name="Jiao Y."/>
            <person name="Liang X."/>
            <person name="Jin J."/>
            <person name="Gao L."/>
            <person name="Zheng W."/>
            <person name="Hao B."/>
            <person name="Liu S."/>
            <person name="Wang W."/>
            <person name="Yuan L."/>
            <person name="Cao M."/>
            <person name="McDermott J."/>
            <person name="Samudrala R."/>
            <person name="Wang J."/>
            <person name="Wong G.K."/>
            <person name="Yang H."/>
        </authorList>
    </citation>
    <scope>NUCLEOTIDE SEQUENCE [LARGE SCALE GENOMIC DNA]</scope>
    <source>
        <strain evidence="3">cv. 93-11</strain>
    </source>
</reference>
<evidence type="ECO:0000256" key="1">
    <source>
        <dbReference type="SAM" id="MobiDB-lite"/>
    </source>
</evidence>
<dbReference type="Gramene" id="BGIOSGA014045-TA">
    <property type="protein sequence ID" value="BGIOSGA014045-PA"/>
    <property type="gene ID" value="BGIOSGA014045"/>
</dbReference>
<feature type="region of interest" description="Disordered" evidence="1">
    <location>
        <begin position="169"/>
        <end position="223"/>
    </location>
</feature>
<organism evidence="2 3">
    <name type="scientific">Oryza sativa subsp. indica</name>
    <name type="common">Rice</name>
    <dbReference type="NCBI Taxonomy" id="39946"/>
    <lineage>
        <taxon>Eukaryota</taxon>
        <taxon>Viridiplantae</taxon>
        <taxon>Streptophyta</taxon>
        <taxon>Embryophyta</taxon>
        <taxon>Tracheophyta</taxon>
        <taxon>Spermatophyta</taxon>
        <taxon>Magnoliopsida</taxon>
        <taxon>Liliopsida</taxon>
        <taxon>Poales</taxon>
        <taxon>Poaceae</taxon>
        <taxon>BOP clade</taxon>
        <taxon>Oryzoideae</taxon>
        <taxon>Oryzeae</taxon>
        <taxon>Oryzinae</taxon>
        <taxon>Oryza</taxon>
        <taxon>Oryza sativa</taxon>
    </lineage>
</organism>
<dbReference type="EMBL" id="CM000129">
    <property type="protein sequence ID" value="EEC78294.1"/>
    <property type="molecule type" value="Genomic_DNA"/>
</dbReference>
<dbReference type="HOGENOM" id="CLU_083467_0_0_1"/>
<dbReference type="AlphaFoldDB" id="B8ARU0"/>
<feature type="compositionally biased region" description="Low complexity" evidence="1">
    <location>
        <begin position="325"/>
        <end position="355"/>
    </location>
</feature>
<feature type="compositionally biased region" description="Polar residues" evidence="1">
    <location>
        <begin position="207"/>
        <end position="219"/>
    </location>
</feature>
<name>B8ARU0_ORYSI</name>
<accession>B8ARU0</accession>
<protein>
    <submittedName>
        <fullName evidence="2">Uncharacterized protein</fullName>
    </submittedName>
</protein>
<evidence type="ECO:0000313" key="3">
    <source>
        <dbReference type="Proteomes" id="UP000007015"/>
    </source>
</evidence>
<keyword evidence="3" id="KW-1185">Reference proteome</keyword>
<proteinExistence type="predicted"/>
<dbReference type="Proteomes" id="UP000007015">
    <property type="component" value="Chromosome 4"/>
</dbReference>
<feature type="compositionally biased region" description="Pro residues" evidence="1">
    <location>
        <begin position="184"/>
        <end position="199"/>
    </location>
</feature>
<gene>
    <name evidence="2" type="ORF">OsI_18010</name>
</gene>
<sequence length="355" mass="37975">MAAAAAAAPNGNSNGNHHGLQGDVSVTYLYIECCYGTAVGTGTARYQNPGRWIWPDPTASRVWYRAVPILSLCSTTRRTEVEGQKRNFVCNNRIGRDGRAARTLEVLRFSIDRRRRCLLDRRRRLLEVNSAVAAAAAGNEDIDAATAAGNNKFAAGVAFFNVAAATAAGRTTSTPLPPGRTTSTPPPLGTTSSLPPPLASTPLSLGRTSSMLPPRSASTHAGIRRSPPLDCFNAWLAPLSSDPTHAETNGRCVLIRVLDETIRRLEQLFRFTQADNPGPAVLLRIIGRINRANTRRSTLFAQLHTYIRRRRRRHHQQQAPPSPPAGGNIASNGNGAAINNGNSNNAAAGAPPADA</sequence>
<feature type="region of interest" description="Disordered" evidence="1">
    <location>
        <begin position="310"/>
        <end position="355"/>
    </location>
</feature>
<dbReference type="OMA" id="RFTQADN"/>